<dbReference type="PROSITE" id="PS51336">
    <property type="entry name" value="DM10"/>
    <property type="match status" value="3"/>
</dbReference>
<feature type="domain" description="DM10" evidence="7">
    <location>
        <begin position="94"/>
        <end position="201"/>
    </location>
</feature>
<feature type="domain" description="DM10" evidence="7">
    <location>
        <begin position="421"/>
        <end position="525"/>
    </location>
</feature>
<feature type="domain" description="DM10" evidence="7">
    <location>
        <begin position="244"/>
        <end position="364"/>
    </location>
</feature>
<name>A0ABR1B1L6_POLSC</name>
<evidence type="ECO:0000256" key="6">
    <source>
        <dbReference type="SAM" id="MobiDB-lite"/>
    </source>
</evidence>
<evidence type="ECO:0000256" key="5">
    <source>
        <dbReference type="ARBA" id="ARBA00023273"/>
    </source>
</evidence>
<keyword evidence="9" id="KW-1185">Reference proteome</keyword>
<keyword evidence="5" id="KW-0966">Cell projection</keyword>
<evidence type="ECO:0000256" key="1">
    <source>
        <dbReference type="ARBA" id="ARBA00004430"/>
    </source>
</evidence>
<keyword evidence="2" id="KW-0963">Cytoplasm</keyword>
<dbReference type="PANTHER" id="PTHR12086:SF9">
    <property type="entry name" value="EF-HAND DOMAIN-CONTAINING PROTEIN 1"/>
    <property type="match status" value="1"/>
</dbReference>
<dbReference type="InterPro" id="IPR006602">
    <property type="entry name" value="DM10_dom"/>
</dbReference>
<gene>
    <name evidence="8" type="ORF">RUM44_004009</name>
</gene>
<protein>
    <recommendedName>
        <fullName evidence="7">DM10 domain-containing protein</fullName>
    </recommendedName>
</protein>
<evidence type="ECO:0000256" key="3">
    <source>
        <dbReference type="ARBA" id="ARBA00022737"/>
    </source>
</evidence>
<organism evidence="8 9">
    <name type="scientific">Polyplax serrata</name>
    <name type="common">Common mouse louse</name>
    <dbReference type="NCBI Taxonomy" id="468196"/>
    <lineage>
        <taxon>Eukaryota</taxon>
        <taxon>Metazoa</taxon>
        <taxon>Ecdysozoa</taxon>
        <taxon>Arthropoda</taxon>
        <taxon>Hexapoda</taxon>
        <taxon>Insecta</taxon>
        <taxon>Pterygota</taxon>
        <taxon>Neoptera</taxon>
        <taxon>Paraneoptera</taxon>
        <taxon>Psocodea</taxon>
        <taxon>Troctomorpha</taxon>
        <taxon>Phthiraptera</taxon>
        <taxon>Anoplura</taxon>
        <taxon>Polyplacidae</taxon>
        <taxon>Polyplax</taxon>
    </lineage>
</organism>
<evidence type="ECO:0000313" key="9">
    <source>
        <dbReference type="Proteomes" id="UP001359485"/>
    </source>
</evidence>
<feature type="region of interest" description="Disordered" evidence="6">
    <location>
        <begin position="371"/>
        <end position="392"/>
    </location>
</feature>
<proteinExistence type="predicted"/>
<comment type="caution">
    <text evidence="8">The sequence shown here is derived from an EMBL/GenBank/DDBJ whole genome shotgun (WGS) entry which is preliminary data.</text>
</comment>
<keyword evidence="4" id="KW-0206">Cytoskeleton</keyword>
<dbReference type="Gene3D" id="2.30.29.170">
    <property type="match status" value="3"/>
</dbReference>
<dbReference type="PANTHER" id="PTHR12086">
    <property type="entry name" value="EF-HAND DOMAIN C-TERMINAL CONTAINING PROTEIN"/>
    <property type="match status" value="1"/>
</dbReference>
<sequence>MSEQDYEGLPLLPGLSFQDPTKSKFHRSQFFGFRQGGRFMKHYAPAAGKYTRDIDSIQYLDLENDAIAYDPSLTYGRAREYPSLAFRPHFVTYDKKCLTFKAFFKQPVYNSPDENYRVRTVNIIYFLDDDTITVMEPPVLNSGIVQGRLIRKGKIPKYGYDNNVFIHWKDFNVGIDLAMAGIVFHITDCDLFTKEFLLSQGVELNDSECIPPDPYIQMRMSKTKTLTRTTPVVDDKLRRFLEFEGRVLKFRAVWDDRDTDGGSLGSYIIKYYLEDDTVEVAEVHEKNDGKDPFPLLLKRTKLPKNWTEVPATYPSIYLEKSDNEVTEYYKPLDFIIGATIFVFGRRMLLHKCDEDTRRYYCRALNIKQPPDFEVEEKEKPKPPQLPPPHTGIGSLEDSLGSCLHYVPKEPKKDVVKQIINMNKYLRYLAKLRSTHPEDEGRDFIIYYSLADSTIKIMEPRKPNSGHVGGRFLSAMLVPKPGSHPDYPEYYSPADIYVGAIITVNEHRFEITGADLQVYRYMEANPEKFKQEVVETVRNYLARERLLKDDIGTVANSILNPEEFSTTKICTSDPNATAEQLHPCRDEPCTPAADYQPPKELPPECNKCPEPTGKIPEACKTTDVQECYLDPLSGKVHFNRDNPKWK</sequence>
<accession>A0ABR1B1L6</accession>
<evidence type="ECO:0000256" key="2">
    <source>
        <dbReference type="ARBA" id="ARBA00022490"/>
    </source>
</evidence>
<dbReference type="SMART" id="SM00676">
    <property type="entry name" value="DM10"/>
    <property type="match status" value="3"/>
</dbReference>
<evidence type="ECO:0000259" key="7">
    <source>
        <dbReference type="PROSITE" id="PS51336"/>
    </source>
</evidence>
<reference evidence="8 9" key="1">
    <citation type="submission" date="2023-09" db="EMBL/GenBank/DDBJ databases">
        <title>Genomes of two closely related lineages of the louse Polyplax serrata with different host specificities.</title>
        <authorList>
            <person name="Martinu J."/>
            <person name="Tarabai H."/>
            <person name="Stefka J."/>
            <person name="Hypsa V."/>
        </authorList>
    </citation>
    <scope>NUCLEOTIDE SEQUENCE [LARGE SCALE GENOMIC DNA]</scope>
    <source>
        <strain evidence="8">98ZLc_SE</strain>
    </source>
</reference>
<comment type="subcellular location">
    <subcellularLocation>
        <location evidence="1">Cytoplasm</location>
        <location evidence="1">Cytoskeleton</location>
        <location evidence="1">Cilium axoneme</location>
    </subcellularLocation>
</comment>
<evidence type="ECO:0000256" key="4">
    <source>
        <dbReference type="ARBA" id="ARBA00023212"/>
    </source>
</evidence>
<keyword evidence="3" id="KW-0677">Repeat</keyword>
<dbReference type="EMBL" id="JAWJWF010000004">
    <property type="protein sequence ID" value="KAK6633407.1"/>
    <property type="molecule type" value="Genomic_DNA"/>
</dbReference>
<dbReference type="Pfam" id="PF06565">
    <property type="entry name" value="DM10_dom"/>
    <property type="match status" value="3"/>
</dbReference>
<dbReference type="Proteomes" id="UP001359485">
    <property type="component" value="Unassembled WGS sequence"/>
</dbReference>
<dbReference type="InterPro" id="IPR040193">
    <property type="entry name" value="EFHC1/EFHC2/EFHB"/>
</dbReference>
<evidence type="ECO:0000313" key="8">
    <source>
        <dbReference type="EMBL" id="KAK6633407.1"/>
    </source>
</evidence>